<sequence>MRDTYQLVGRLSMVPCHKAIDLSGMRRGHRNSFSFCSFNFSLAMIMSRAWNRPWSIVMGLELTDKEGLRQLFLEGFELEKQRRINPRFSSKVLIVVKPPAALAERIFTDASSHAAGRTKREAYPAELLHITLLCVGCFDTVPRGLANRLKEALGEIRARPVPITFDGSSLFGNRNCLVLNSRREMLELRALAKVVQRALWRANLPYIAASSFMPHLTMIYGCGKIETMPVEKPYSWLAGSFEVIFSHNGETRHESLGRFALSAKADRYEQPESQLYLPQKVFGPSKRPTHKIAAR</sequence>
<dbReference type="Proteomes" id="UP000000813">
    <property type="component" value="Chromosome circular"/>
</dbReference>
<name>A9CKG5_AGRFC</name>
<dbReference type="eggNOG" id="COG1514">
    <property type="taxonomic scope" value="Bacteria"/>
</dbReference>
<reference evidence="2 3" key="2">
    <citation type="journal article" date="2001" name="Science">
        <title>Genome sequence of the plant pathogen and biotechnology agent Agrobacterium tumefaciens C58.</title>
        <authorList>
            <person name="Goodner B."/>
            <person name="Hinkle G."/>
            <person name="Gattung S."/>
            <person name="Miller N."/>
            <person name="Blanchard M."/>
            <person name="Qurollo B."/>
            <person name="Goldman B.S."/>
            <person name="Cao Y."/>
            <person name="Askenazi M."/>
            <person name="Halling C."/>
            <person name="Mullin L."/>
            <person name="Houmiel K."/>
            <person name="Gordon J."/>
            <person name="Vaudin M."/>
            <person name="Iartchouk O."/>
            <person name="Epp A."/>
            <person name="Liu F."/>
            <person name="Wollam C."/>
            <person name="Allinger M."/>
            <person name="Doughty D."/>
            <person name="Scott C."/>
            <person name="Lappas C."/>
            <person name="Markelz B."/>
            <person name="Flanagan C."/>
            <person name="Crowell C."/>
            <person name="Gurson J."/>
            <person name="Lomo C."/>
            <person name="Sear C."/>
            <person name="Strub G."/>
            <person name="Cielo C."/>
            <person name="Slater S."/>
        </authorList>
    </citation>
    <scope>NUCLEOTIDE SEQUENCE [LARGE SCALE GENOMIC DNA]</scope>
    <source>
        <strain evidence="3">C58 / ATCC 33970</strain>
    </source>
</reference>
<dbReference type="InterPro" id="IPR009097">
    <property type="entry name" value="Cyclic_Pdiesterase"/>
</dbReference>
<dbReference type="PATRIC" id="fig|176299.10.peg.269"/>
<dbReference type="AlphaFoldDB" id="A9CKG5"/>
<accession>A9CKG5</accession>
<dbReference type="EMBL" id="AE007869">
    <property type="protein sequence ID" value="AAK86093.1"/>
    <property type="molecule type" value="Genomic_DNA"/>
</dbReference>
<organism evidence="2 3">
    <name type="scientific">Agrobacterium fabrum (strain C58 / ATCC 33970)</name>
    <name type="common">Agrobacterium tumefaciens (strain C58)</name>
    <dbReference type="NCBI Taxonomy" id="176299"/>
    <lineage>
        <taxon>Bacteria</taxon>
        <taxon>Pseudomonadati</taxon>
        <taxon>Pseudomonadota</taxon>
        <taxon>Alphaproteobacteria</taxon>
        <taxon>Hyphomicrobiales</taxon>
        <taxon>Rhizobiaceae</taxon>
        <taxon>Rhizobium/Agrobacterium group</taxon>
        <taxon>Agrobacterium</taxon>
        <taxon>Agrobacterium tumefaciens complex</taxon>
    </lineage>
</organism>
<dbReference type="BioCyc" id="AGRO:ATU0278-MONOMER"/>
<dbReference type="PIR" id="D97392">
    <property type="entry name" value="D97392"/>
</dbReference>
<dbReference type="KEGG" id="atu:Atu0278"/>
<proteinExistence type="predicted"/>
<dbReference type="EnsemblBacteria" id="AAK86093">
    <property type="protein sequence ID" value="AAK86093"/>
    <property type="gene ID" value="Atu0278"/>
</dbReference>
<dbReference type="HOGENOM" id="CLU_081251_2_0_5"/>
<evidence type="ECO:0000313" key="2">
    <source>
        <dbReference type="EMBL" id="AAK86093.1"/>
    </source>
</evidence>
<dbReference type="Pfam" id="PF02834">
    <property type="entry name" value="LigT_PEase"/>
    <property type="match status" value="1"/>
</dbReference>
<evidence type="ECO:0000313" key="3">
    <source>
        <dbReference type="Proteomes" id="UP000000813"/>
    </source>
</evidence>
<dbReference type="SUPFAM" id="SSF55144">
    <property type="entry name" value="LigT-like"/>
    <property type="match status" value="1"/>
</dbReference>
<dbReference type="PIR" id="AF2610">
    <property type="entry name" value="AF2610"/>
</dbReference>
<feature type="domain" description="Phosphoesterase HXTX" evidence="1">
    <location>
        <begin position="97"/>
        <end position="174"/>
    </location>
</feature>
<dbReference type="InterPro" id="IPR014051">
    <property type="entry name" value="Phosphoesterase_HXTX"/>
</dbReference>
<protein>
    <recommendedName>
        <fullName evidence="1">Phosphoesterase HXTX domain-containing protein</fullName>
    </recommendedName>
</protein>
<dbReference type="OrthoDB" id="7770344at2"/>
<reference evidence="2 3" key="1">
    <citation type="journal article" date="2001" name="Science">
        <title>The genome of the natural genetic engineer Agrobacterium tumefaciens C58.</title>
        <authorList>
            <person name="Wood D.W."/>
            <person name="Setubal J.C."/>
            <person name="Kaul R."/>
            <person name="Monks D.E."/>
            <person name="Kitajima J.P."/>
            <person name="Okura V.K."/>
            <person name="Zhou Y."/>
            <person name="Chen L."/>
            <person name="Wood G.E."/>
            <person name="Almeida N.F.Jr."/>
            <person name="Woo L."/>
            <person name="Chen Y."/>
            <person name="Paulsen I.T."/>
            <person name="Eisen J.A."/>
            <person name="Karp P.D."/>
            <person name="Bovee D.Sr."/>
            <person name="Chapman P."/>
            <person name="Clendenning J."/>
            <person name="Deatherage G."/>
            <person name="Gillet W."/>
            <person name="Grant C."/>
            <person name="Kutyavin T."/>
            <person name="Levy R."/>
            <person name="Li M.J."/>
            <person name="McClelland E."/>
            <person name="Palmieri A."/>
            <person name="Raymond C."/>
            <person name="Rouse G."/>
            <person name="Saenphimmachak C."/>
            <person name="Wu Z."/>
            <person name="Romero P."/>
            <person name="Gordon D."/>
            <person name="Zhang S."/>
            <person name="Yoo H."/>
            <person name="Tao Y."/>
            <person name="Biddle P."/>
            <person name="Jung M."/>
            <person name="Krespan W."/>
            <person name="Perry M."/>
            <person name="Gordon-Kamm B."/>
            <person name="Liao L."/>
            <person name="Kim S."/>
            <person name="Hendrick C."/>
            <person name="Zhao Z.Y."/>
            <person name="Dolan M."/>
            <person name="Chumley F."/>
            <person name="Tingey S.V."/>
            <person name="Tomb J.F."/>
            <person name="Gordon M.P."/>
            <person name="Olson M.V."/>
            <person name="Nester E.W."/>
        </authorList>
    </citation>
    <scope>NUCLEOTIDE SEQUENCE [LARGE SCALE GENOMIC DNA]</scope>
    <source>
        <strain evidence="3">C58 / ATCC 33970</strain>
    </source>
</reference>
<evidence type="ECO:0000259" key="1">
    <source>
        <dbReference type="Pfam" id="PF02834"/>
    </source>
</evidence>
<gene>
    <name evidence="2" type="ordered locus">Atu0278</name>
</gene>
<dbReference type="Gene3D" id="3.90.1140.10">
    <property type="entry name" value="Cyclic phosphodiesterase"/>
    <property type="match status" value="1"/>
</dbReference>
<keyword evidence="3" id="KW-1185">Reference proteome</keyword>